<evidence type="ECO:0000256" key="4">
    <source>
        <dbReference type="ARBA" id="ARBA00022989"/>
    </source>
</evidence>
<dbReference type="PANTHER" id="PTHR21716:SF64">
    <property type="entry name" value="AI-2 TRANSPORT PROTEIN TQSA"/>
    <property type="match status" value="1"/>
</dbReference>
<evidence type="ECO:0000313" key="8">
    <source>
        <dbReference type="Proteomes" id="UP001320715"/>
    </source>
</evidence>
<comment type="caution">
    <text evidence="7">The sequence shown here is derived from an EMBL/GenBank/DDBJ whole genome shotgun (WGS) entry which is preliminary data.</text>
</comment>
<dbReference type="Proteomes" id="UP001320715">
    <property type="component" value="Unassembled WGS sequence"/>
</dbReference>
<reference evidence="7 8" key="1">
    <citation type="submission" date="2020-01" db="EMBL/GenBank/DDBJ databases">
        <title>Genomes of bacteria type strains.</title>
        <authorList>
            <person name="Chen J."/>
            <person name="Zhu S."/>
            <person name="Yang J."/>
        </authorList>
    </citation>
    <scope>NUCLEOTIDE SEQUENCE [LARGE SCALE GENOMIC DNA]</scope>
    <source>
        <strain evidence="7 8">DSM 16655</strain>
    </source>
</reference>
<feature type="transmembrane region" description="Helical" evidence="6">
    <location>
        <begin position="60"/>
        <end position="79"/>
    </location>
</feature>
<evidence type="ECO:0000256" key="5">
    <source>
        <dbReference type="ARBA" id="ARBA00023136"/>
    </source>
</evidence>
<comment type="similarity">
    <text evidence="2">Belongs to the autoinducer-2 exporter (AI-2E) (TC 2.A.86) family.</text>
</comment>
<accession>A0ABT1CR89</accession>
<evidence type="ECO:0000256" key="3">
    <source>
        <dbReference type="ARBA" id="ARBA00022692"/>
    </source>
</evidence>
<dbReference type="Pfam" id="PF01594">
    <property type="entry name" value="AI-2E_transport"/>
    <property type="match status" value="1"/>
</dbReference>
<organism evidence="7 8">
    <name type="scientific">Hoeflea alexandrii</name>
    <dbReference type="NCBI Taxonomy" id="288436"/>
    <lineage>
        <taxon>Bacteria</taxon>
        <taxon>Pseudomonadati</taxon>
        <taxon>Pseudomonadota</taxon>
        <taxon>Alphaproteobacteria</taxon>
        <taxon>Hyphomicrobiales</taxon>
        <taxon>Rhizobiaceae</taxon>
        <taxon>Hoeflea</taxon>
    </lineage>
</organism>
<evidence type="ECO:0000256" key="2">
    <source>
        <dbReference type="ARBA" id="ARBA00009773"/>
    </source>
</evidence>
<keyword evidence="8" id="KW-1185">Reference proteome</keyword>
<keyword evidence="5 6" id="KW-0472">Membrane</keyword>
<sequence length="343" mass="36984">MRNATYGTALTLMIGWLIWIGKPVLIPILAAAISVYVLSTAAQSMQGLPIIGRLPAWARRVLILLAFVLAVVLLFVLVIDNIAQVAAALPRYESNLQALVTRFASLLGIDDEPTWANLRRATLDQVDFGSWIAPALASLRGFGGTLFLVVLYASFFMAERGMMARKVVNALGGEEAGARALSLLARINERIGEYLFVKTAVNLILGAISYVIMLALGIEFALFWAVLIAFMNYIPYIGSLIGVIFPVLLSLAQFGTLWMAGVVLTSLTAAQVLVGAYLEPRMMGRAFNLSPLVVLLALAFWSTLWGLPGALLAVPMTASLVLVFAEIRTTRPIAVMLSASGRV</sequence>
<feature type="transmembrane region" description="Helical" evidence="6">
    <location>
        <begin position="222"/>
        <end position="249"/>
    </location>
</feature>
<dbReference type="InterPro" id="IPR002549">
    <property type="entry name" value="AI-2E-like"/>
</dbReference>
<feature type="transmembrane region" description="Helical" evidence="6">
    <location>
        <begin position="195"/>
        <end position="216"/>
    </location>
</feature>
<evidence type="ECO:0000256" key="1">
    <source>
        <dbReference type="ARBA" id="ARBA00004141"/>
    </source>
</evidence>
<dbReference type="RefSeq" id="WP_152011146.1">
    <property type="nucleotide sequence ID" value="NZ_CP159480.1"/>
</dbReference>
<feature type="transmembrane region" description="Helical" evidence="6">
    <location>
        <begin position="298"/>
        <end position="324"/>
    </location>
</feature>
<name>A0ABT1CR89_9HYPH</name>
<evidence type="ECO:0000256" key="6">
    <source>
        <dbReference type="SAM" id="Phobius"/>
    </source>
</evidence>
<dbReference type="PANTHER" id="PTHR21716">
    <property type="entry name" value="TRANSMEMBRANE PROTEIN"/>
    <property type="match status" value="1"/>
</dbReference>
<dbReference type="EMBL" id="JAAAML010000002">
    <property type="protein sequence ID" value="MCO6408697.1"/>
    <property type="molecule type" value="Genomic_DNA"/>
</dbReference>
<keyword evidence="3 6" id="KW-0812">Transmembrane</keyword>
<keyword evidence="4 6" id="KW-1133">Transmembrane helix</keyword>
<feature type="transmembrane region" description="Helical" evidence="6">
    <location>
        <begin position="16"/>
        <end position="39"/>
    </location>
</feature>
<comment type="subcellular location">
    <subcellularLocation>
        <location evidence="1">Membrane</location>
        <topology evidence="1">Multi-pass membrane protein</topology>
    </subcellularLocation>
</comment>
<gene>
    <name evidence="7" type="ORF">GTW23_10975</name>
</gene>
<proteinExistence type="inferred from homology"/>
<protein>
    <submittedName>
        <fullName evidence="7">AI-2E family transporter</fullName>
    </submittedName>
</protein>
<evidence type="ECO:0000313" key="7">
    <source>
        <dbReference type="EMBL" id="MCO6408697.1"/>
    </source>
</evidence>
<feature type="transmembrane region" description="Helical" evidence="6">
    <location>
        <begin position="256"/>
        <end position="278"/>
    </location>
</feature>
<feature type="transmembrane region" description="Helical" evidence="6">
    <location>
        <begin position="131"/>
        <end position="156"/>
    </location>
</feature>